<dbReference type="InterPro" id="IPR036291">
    <property type="entry name" value="NAD(P)-bd_dom_sf"/>
</dbReference>
<feature type="domain" description="Enoyl reductase (ER)" evidence="4">
    <location>
        <begin position="16"/>
        <end position="339"/>
    </location>
</feature>
<dbReference type="NCBIfam" id="TIGR02824">
    <property type="entry name" value="quinone_pig3"/>
    <property type="match status" value="1"/>
</dbReference>
<dbReference type="Gene3D" id="3.90.180.10">
    <property type="entry name" value="Medium-chain alcohol dehydrogenases, catalytic domain"/>
    <property type="match status" value="1"/>
</dbReference>
<dbReference type="InterPro" id="IPR020843">
    <property type="entry name" value="ER"/>
</dbReference>
<dbReference type="OrthoDB" id="9780520at2"/>
<sequence>MALPETMRAIEIAQPGGPEVLRSGARPVPQPKPGEVLIKVEAAGVNRPDVQQRKGSYNPPPGTTDIPGLEVAGTIVAIGEADPMATLEGLYPNPLSWKVGDKVCALVAGGGYAEYCTAPILQCLPVPEGYSMAEAAGLPETFFTVWTNVFERGRLMPGEVLLVHGGSSGIGTTAIQLAKQFGARVFATAGSDEKCKICEELGAERGINYKTEDFAQVLKESCGGADVILDMVGAPYLEKNLDALRTEGRLVIIAVLGGAKTEMFIPTLMMKRLTVTASTLRPRSVMQKALIGRDLYHKVWPLLAKREVRPLIHKIFPLDQAAEAHALMESSTHIGKIMLET</sequence>
<protein>
    <submittedName>
        <fullName evidence="5">NAD(P)H-quinone oxidoreductase</fullName>
    </submittedName>
</protein>
<keyword evidence="6" id="KW-1185">Reference proteome</keyword>
<dbReference type="STRING" id="580166.AUP43_14290"/>
<evidence type="ECO:0000259" key="4">
    <source>
        <dbReference type="SMART" id="SM00829"/>
    </source>
</evidence>
<dbReference type="InterPro" id="IPR013154">
    <property type="entry name" value="ADH-like_N"/>
</dbReference>
<dbReference type="Gene3D" id="3.40.50.720">
    <property type="entry name" value="NAD(P)-binding Rossmann-like Domain"/>
    <property type="match status" value="1"/>
</dbReference>
<dbReference type="SUPFAM" id="SSF51735">
    <property type="entry name" value="NAD(P)-binding Rossmann-fold domains"/>
    <property type="match status" value="1"/>
</dbReference>
<dbReference type="InterPro" id="IPR014189">
    <property type="entry name" value="Quinone_OxRdtase_PIG3"/>
</dbReference>
<dbReference type="CDD" id="cd05276">
    <property type="entry name" value="p53_inducible_oxidoreductase"/>
    <property type="match status" value="1"/>
</dbReference>
<dbReference type="AlphaFoldDB" id="A0A154VGY3"/>
<keyword evidence="1" id="KW-0521">NADP</keyword>
<name>A0A154VGY3_9PROT</name>
<evidence type="ECO:0000256" key="2">
    <source>
        <dbReference type="ARBA" id="ARBA00023002"/>
    </source>
</evidence>
<dbReference type="RefSeq" id="WP_067559953.1">
    <property type="nucleotide sequence ID" value="NZ_LPXN01000163.1"/>
</dbReference>
<dbReference type="EMBL" id="LPXN01000163">
    <property type="protein sequence ID" value="KZD00606.1"/>
    <property type="molecule type" value="Genomic_DNA"/>
</dbReference>
<organism evidence="5 6">
    <name type="scientific">Oceanibaculum pacificum</name>
    <dbReference type="NCBI Taxonomy" id="580166"/>
    <lineage>
        <taxon>Bacteria</taxon>
        <taxon>Pseudomonadati</taxon>
        <taxon>Pseudomonadota</taxon>
        <taxon>Alphaproteobacteria</taxon>
        <taxon>Rhodospirillales</taxon>
        <taxon>Oceanibaculaceae</taxon>
        <taxon>Oceanibaculum</taxon>
    </lineage>
</organism>
<dbReference type="Pfam" id="PF08240">
    <property type="entry name" value="ADH_N"/>
    <property type="match status" value="1"/>
</dbReference>
<dbReference type="SMART" id="SM00829">
    <property type="entry name" value="PKS_ER"/>
    <property type="match status" value="1"/>
</dbReference>
<dbReference type="InterPro" id="IPR011032">
    <property type="entry name" value="GroES-like_sf"/>
</dbReference>
<dbReference type="GO" id="GO:0016651">
    <property type="term" value="F:oxidoreductase activity, acting on NAD(P)H"/>
    <property type="evidence" value="ECO:0007669"/>
    <property type="project" value="TreeGrafter"/>
</dbReference>
<feature type="region of interest" description="Disordered" evidence="3">
    <location>
        <begin position="13"/>
        <end position="32"/>
    </location>
</feature>
<evidence type="ECO:0000313" key="6">
    <source>
        <dbReference type="Proteomes" id="UP000076400"/>
    </source>
</evidence>
<accession>A0A154VGY3</accession>
<evidence type="ECO:0000256" key="1">
    <source>
        <dbReference type="ARBA" id="ARBA00022857"/>
    </source>
</evidence>
<dbReference type="SUPFAM" id="SSF50129">
    <property type="entry name" value="GroES-like"/>
    <property type="match status" value="1"/>
</dbReference>
<evidence type="ECO:0000256" key="3">
    <source>
        <dbReference type="SAM" id="MobiDB-lite"/>
    </source>
</evidence>
<dbReference type="InterPro" id="IPR013149">
    <property type="entry name" value="ADH-like_C"/>
</dbReference>
<gene>
    <name evidence="5" type="ORF">AUP43_14290</name>
</gene>
<dbReference type="GO" id="GO:0070402">
    <property type="term" value="F:NADPH binding"/>
    <property type="evidence" value="ECO:0007669"/>
    <property type="project" value="TreeGrafter"/>
</dbReference>
<dbReference type="Pfam" id="PF00107">
    <property type="entry name" value="ADH_zinc_N"/>
    <property type="match status" value="1"/>
</dbReference>
<reference evidence="5 6" key="1">
    <citation type="submission" date="2015-12" db="EMBL/GenBank/DDBJ databases">
        <title>Genome sequence of Oceanibaculum pacificum MCCC 1A02656.</title>
        <authorList>
            <person name="Lu L."/>
            <person name="Lai Q."/>
            <person name="Shao Z."/>
            <person name="Qian P."/>
        </authorList>
    </citation>
    <scope>NUCLEOTIDE SEQUENCE [LARGE SCALE GENOMIC DNA]</scope>
    <source>
        <strain evidence="5 6">MCCC 1A02656</strain>
    </source>
</reference>
<dbReference type="Proteomes" id="UP000076400">
    <property type="component" value="Unassembled WGS sequence"/>
</dbReference>
<comment type="caution">
    <text evidence="5">The sequence shown here is derived from an EMBL/GenBank/DDBJ whole genome shotgun (WGS) entry which is preliminary data.</text>
</comment>
<proteinExistence type="predicted"/>
<dbReference type="PANTHER" id="PTHR48106:SF8">
    <property type="entry name" value="OS02G0805600 PROTEIN"/>
    <property type="match status" value="1"/>
</dbReference>
<dbReference type="PANTHER" id="PTHR48106">
    <property type="entry name" value="QUINONE OXIDOREDUCTASE PIG3-RELATED"/>
    <property type="match status" value="1"/>
</dbReference>
<keyword evidence="2" id="KW-0560">Oxidoreductase</keyword>
<evidence type="ECO:0000313" key="5">
    <source>
        <dbReference type="EMBL" id="KZD00606.1"/>
    </source>
</evidence>